<dbReference type="Pfam" id="PF00144">
    <property type="entry name" value="Beta-lactamase"/>
    <property type="match status" value="1"/>
</dbReference>
<evidence type="ECO:0000313" key="3">
    <source>
        <dbReference type="EMBL" id="SFJ19121.1"/>
    </source>
</evidence>
<dbReference type="InterPro" id="IPR001466">
    <property type="entry name" value="Beta-lactam-related"/>
</dbReference>
<feature type="chain" id="PRO_5011676095" evidence="1">
    <location>
        <begin position="26"/>
        <end position="425"/>
    </location>
</feature>
<dbReference type="Proteomes" id="UP000199377">
    <property type="component" value="Unassembled WGS sequence"/>
</dbReference>
<name>A0A1I3PCJ2_9RHOB</name>
<organism evidence="3 4">
    <name type="scientific">Albimonas pacifica</name>
    <dbReference type="NCBI Taxonomy" id="1114924"/>
    <lineage>
        <taxon>Bacteria</taxon>
        <taxon>Pseudomonadati</taxon>
        <taxon>Pseudomonadota</taxon>
        <taxon>Alphaproteobacteria</taxon>
        <taxon>Rhodobacterales</taxon>
        <taxon>Paracoccaceae</taxon>
        <taxon>Albimonas</taxon>
    </lineage>
</organism>
<dbReference type="EMBL" id="FOQH01000016">
    <property type="protein sequence ID" value="SFJ19121.1"/>
    <property type="molecule type" value="Genomic_DNA"/>
</dbReference>
<accession>A0A1I3PCJ2</accession>
<evidence type="ECO:0000313" key="4">
    <source>
        <dbReference type="Proteomes" id="UP000199377"/>
    </source>
</evidence>
<protein>
    <submittedName>
        <fullName evidence="3">CubicO group peptidase, beta-lactamase class C family</fullName>
    </submittedName>
</protein>
<dbReference type="Gene3D" id="3.40.710.10">
    <property type="entry name" value="DD-peptidase/beta-lactamase superfamily"/>
    <property type="match status" value="1"/>
</dbReference>
<gene>
    <name evidence="3" type="ORF">SAMN05216258_11637</name>
</gene>
<reference evidence="3 4" key="1">
    <citation type="submission" date="2016-10" db="EMBL/GenBank/DDBJ databases">
        <authorList>
            <person name="de Groot N.N."/>
        </authorList>
    </citation>
    <scope>NUCLEOTIDE SEQUENCE [LARGE SCALE GENOMIC DNA]</scope>
    <source>
        <strain evidence="3 4">CGMCC 1.11030</strain>
    </source>
</reference>
<keyword evidence="4" id="KW-1185">Reference proteome</keyword>
<keyword evidence="1" id="KW-0732">Signal</keyword>
<dbReference type="RefSeq" id="WP_092865650.1">
    <property type="nucleotide sequence ID" value="NZ_FOQH01000016.1"/>
</dbReference>
<feature type="signal peptide" evidence="1">
    <location>
        <begin position="1"/>
        <end position="25"/>
    </location>
</feature>
<dbReference type="AlphaFoldDB" id="A0A1I3PCJ2"/>
<dbReference type="STRING" id="1114924.SAMN05216258_11637"/>
<dbReference type="InterPro" id="IPR050789">
    <property type="entry name" value="Diverse_Enzym_Activities"/>
</dbReference>
<dbReference type="OrthoDB" id="5377981at2"/>
<sequence length="425" mass="45879">MKPFSPAALGAALTLAIGLGFPALADPLPQGDPASLGFSAERLAAIDAKLQEHIAAGDMPGASILIARHGKIVHTAVLGDVRPDGPEMTRDAIFRIYSMTKPITSVAALMLVEQGKLDIGDKVSKYLPEYKSMTVATGYGPKGEPTTEPAKREMTVQDLLRHTSGLTYGFFGQGPAREAYLAARAGDSARSNRENAEDLAKLPLEHHPGEKWEYSRSTDVLGAVVEVVAGKPLGEVFDEMIFTPLGMDDTMFAVDDPALHARIAEPYPEYAKIGPYEMADPRVKVAFESGGGGLHSTLDDYSRFAQMLLNGGELDGARLLSPQTVAWMTSDHLGERIQPGKYYLPGAGYTFGLGVAVRTEDGISSDMGRKGEYRWGGAAGTAWWNDPLNDLQVVFMIQSRPKGSEMRPWLKSMVYAAMTDEQPTN</sequence>
<feature type="domain" description="Beta-lactamase-related" evidence="2">
    <location>
        <begin position="47"/>
        <end position="405"/>
    </location>
</feature>
<dbReference type="PANTHER" id="PTHR43283">
    <property type="entry name" value="BETA-LACTAMASE-RELATED"/>
    <property type="match status" value="1"/>
</dbReference>
<dbReference type="PANTHER" id="PTHR43283:SF3">
    <property type="entry name" value="BETA-LACTAMASE FAMILY PROTEIN (AFU_ORTHOLOGUE AFUA_5G07500)"/>
    <property type="match status" value="1"/>
</dbReference>
<proteinExistence type="predicted"/>
<dbReference type="InterPro" id="IPR012338">
    <property type="entry name" value="Beta-lactam/transpept-like"/>
</dbReference>
<evidence type="ECO:0000256" key="1">
    <source>
        <dbReference type="SAM" id="SignalP"/>
    </source>
</evidence>
<dbReference type="SUPFAM" id="SSF56601">
    <property type="entry name" value="beta-lactamase/transpeptidase-like"/>
    <property type="match status" value="1"/>
</dbReference>
<evidence type="ECO:0000259" key="2">
    <source>
        <dbReference type="Pfam" id="PF00144"/>
    </source>
</evidence>